<dbReference type="PANTHER" id="PTHR43818">
    <property type="entry name" value="BCDNA.GH03377"/>
    <property type="match status" value="1"/>
</dbReference>
<gene>
    <name evidence="4" type="ORF">CVN68_18580</name>
</gene>
<dbReference type="InterPro" id="IPR004104">
    <property type="entry name" value="Gfo/Idh/MocA-like_OxRdtase_C"/>
</dbReference>
<dbReference type="InterPro" id="IPR006311">
    <property type="entry name" value="TAT_signal"/>
</dbReference>
<dbReference type="Pfam" id="PF02894">
    <property type="entry name" value="GFO_IDH_MocA_C"/>
    <property type="match status" value="1"/>
</dbReference>
<organism evidence="4 5">
    <name type="scientific">Sphingomonas psychrotolerans</name>
    <dbReference type="NCBI Taxonomy" id="1327635"/>
    <lineage>
        <taxon>Bacteria</taxon>
        <taxon>Pseudomonadati</taxon>
        <taxon>Pseudomonadota</taxon>
        <taxon>Alphaproteobacteria</taxon>
        <taxon>Sphingomonadales</taxon>
        <taxon>Sphingomonadaceae</taxon>
        <taxon>Sphingomonas</taxon>
    </lineage>
</organism>
<proteinExistence type="predicted"/>
<evidence type="ECO:0000259" key="3">
    <source>
        <dbReference type="Pfam" id="PF02894"/>
    </source>
</evidence>
<evidence type="ECO:0000313" key="5">
    <source>
        <dbReference type="Proteomes" id="UP000229081"/>
    </source>
</evidence>
<dbReference type="InterPro" id="IPR036291">
    <property type="entry name" value="NAD(P)-bd_dom_sf"/>
</dbReference>
<dbReference type="OrthoDB" id="9792935at2"/>
<dbReference type="AlphaFoldDB" id="A0A2K8MLK4"/>
<protein>
    <submittedName>
        <fullName evidence="4">Glucose-fructose oxidoreductase</fullName>
    </submittedName>
</protein>
<dbReference type="Gene3D" id="3.30.360.10">
    <property type="entry name" value="Dihydrodipicolinate Reductase, domain 2"/>
    <property type="match status" value="1"/>
</dbReference>
<dbReference type="RefSeq" id="WP_100284527.1">
    <property type="nucleotide sequence ID" value="NZ_CP024923.1"/>
</dbReference>
<dbReference type="SUPFAM" id="SSF51735">
    <property type="entry name" value="NAD(P)-binding Rossmann-fold domains"/>
    <property type="match status" value="1"/>
</dbReference>
<feature type="domain" description="Gfo/Idh/MocA-like oxidoreductase N-terminal" evidence="2">
    <location>
        <begin position="38"/>
        <end position="161"/>
    </location>
</feature>
<dbReference type="GO" id="GO:0000166">
    <property type="term" value="F:nucleotide binding"/>
    <property type="evidence" value="ECO:0007669"/>
    <property type="project" value="InterPro"/>
</dbReference>
<dbReference type="KEGG" id="sphc:CVN68_18580"/>
<dbReference type="PRINTS" id="PR01775">
    <property type="entry name" value="GLFROXRDTASE"/>
</dbReference>
<dbReference type="PROSITE" id="PS51318">
    <property type="entry name" value="TAT"/>
    <property type="match status" value="1"/>
</dbReference>
<dbReference type="GO" id="GO:0016491">
    <property type="term" value="F:oxidoreductase activity"/>
    <property type="evidence" value="ECO:0007669"/>
    <property type="project" value="UniProtKB-KW"/>
</dbReference>
<dbReference type="EMBL" id="CP024923">
    <property type="protein sequence ID" value="ATY34740.1"/>
    <property type="molecule type" value="Genomic_DNA"/>
</dbReference>
<dbReference type="InterPro" id="IPR050463">
    <property type="entry name" value="Gfo/Idh/MocA_oxidrdct_glycsds"/>
</dbReference>
<feature type="domain" description="Gfo/Idh/MocA-like oxidoreductase C-terminal" evidence="3">
    <location>
        <begin position="174"/>
        <end position="367"/>
    </location>
</feature>
<name>A0A2K8MLK4_9SPHN</name>
<dbReference type="PANTHER" id="PTHR43818:SF11">
    <property type="entry name" value="BCDNA.GH03377"/>
    <property type="match status" value="1"/>
</dbReference>
<dbReference type="Pfam" id="PF01408">
    <property type="entry name" value="GFO_IDH_MocA"/>
    <property type="match status" value="1"/>
</dbReference>
<keyword evidence="1" id="KW-0560">Oxidoreductase</keyword>
<accession>A0A2K8MLK4</accession>
<dbReference type="Gene3D" id="3.40.50.720">
    <property type="entry name" value="NAD(P)-binding Rossmann-like Domain"/>
    <property type="match status" value="1"/>
</dbReference>
<evidence type="ECO:0000259" key="2">
    <source>
        <dbReference type="Pfam" id="PF01408"/>
    </source>
</evidence>
<reference evidence="4 5" key="1">
    <citation type="submission" date="2017-11" db="EMBL/GenBank/DDBJ databases">
        <title>Complete genome sequence of Sphingomonas sp. Strain Cra20, a psychrotolerant potential plant growth promoting rhizobacteria.</title>
        <authorList>
            <person name="Luo Y."/>
        </authorList>
    </citation>
    <scope>NUCLEOTIDE SEQUENCE [LARGE SCALE GENOMIC DNA]</scope>
    <source>
        <strain evidence="4 5">Cra20</strain>
    </source>
</reference>
<dbReference type="InterPro" id="IPR008354">
    <property type="entry name" value="Glc-Fru_OxRdtase_bac"/>
</dbReference>
<keyword evidence="5" id="KW-1185">Reference proteome</keyword>
<sequence length="371" mass="40922">MRNGQSRREILASSGAALLAATLPACGRAQEPPKRKLGYAIVGLGSYATRQIMPRLKDCEFAKLTALVSGTPEKLERFGTEYGIPKTHRYSYANYDSIRDNPDIDLVYVVLPNSLHAEYSIRASQAGKHVLCEKPMAVSSAECEAMIAAAKKAGKKLMIGYRSHFEPYNRHGISLVKSGFIGRPRLITSEHGFNAQPNQWRLDRPLSGGGSMMDIGIYSLNAARYLAGEEPIEVSAMESTDRSDPRFRNVEDRIDWQMRFPSGALAACVSSYSSNHNAWRATGTEGWVGMEPSTPYDGHQMWTRKKGKTEQVTLPAPAKNQFVAQLDHLAECAISGREPIVAGEEGLKDMRLIEAIYRAAREGKTIRVAKA</sequence>
<evidence type="ECO:0000313" key="4">
    <source>
        <dbReference type="EMBL" id="ATY34740.1"/>
    </source>
</evidence>
<dbReference type="SUPFAM" id="SSF55347">
    <property type="entry name" value="Glyceraldehyde-3-phosphate dehydrogenase-like, C-terminal domain"/>
    <property type="match status" value="1"/>
</dbReference>
<dbReference type="InterPro" id="IPR000683">
    <property type="entry name" value="Gfo/Idh/MocA-like_OxRdtase_N"/>
</dbReference>
<evidence type="ECO:0000256" key="1">
    <source>
        <dbReference type="ARBA" id="ARBA00023002"/>
    </source>
</evidence>
<dbReference type="Proteomes" id="UP000229081">
    <property type="component" value="Chromosome"/>
</dbReference>